<accession>A0A6L8VGP3</accession>
<dbReference type="Pfam" id="PF18557">
    <property type="entry name" value="NepR"/>
    <property type="match status" value="1"/>
</dbReference>
<evidence type="ECO:0000259" key="1">
    <source>
        <dbReference type="Pfam" id="PF18557"/>
    </source>
</evidence>
<keyword evidence="3" id="KW-1185">Reference proteome</keyword>
<gene>
    <name evidence="2" type="ORF">GS660_10585</name>
</gene>
<dbReference type="OrthoDB" id="7875342at2"/>
<dbReference type="EMBL" id="WWNR01000006">
    <property type="protein sequence ID" value="MZQ89537.1"/>
    <property type="molecule type" value="Genomic_DNA"/>
</dbReference>
<dbReference type="AlphaFoldDB" id="A0A6L8VGP3"/>
<evidence type="ECO:0000313" key="2">
    <source>
        <dbReference type="EMBL" id="MZQ89537.1"/>
    </source>
</evidence>
<sequence>MKSSGPEESKPTVERQIDENLRRVYQQMVEESVPDKLMQLLQQLKEQDREK</sequence>
<name>A0A6L8VGP3_9RHOB</name>
<protein>
    <submittedName>
        <fullName evidence="2">Transcriptional regulator</fullName>
    </submittedName>
</protein>
<dbReference type="RefSeq" id="WP_161346236.1">
    <property type="nucleotide sequence ID" value="NZ_BMGW01000006.1"/>
</dbReference>
<reference evidence="2 3" key="1">
    <citation type="submission" date="2020-01" db="EMBL/GenBank/DDBJ databases">
        <title>Frigidibacter albus SP32T (=CGMCC 1.13995T).</title>
        <authorList>
            <person name="Liao X."/>
        </authorList>
    </citation>
    <scope>NUCLEOTIDE SEQUENCE [LARGE SCALE GENOMIC DNA]</scope>
    <source>
        <strain evidence="2 3">SP32</strain>
    </source>
</reference>
<organism evidence="2 3">
    <name type="scientific">Frigidibacter albus</name>
    <dbReference type="NCBI Taxonomy" id="1465486"/>
    <lineage>
        <taxon>Bacteria</taxon>
        <taxon>Pseudomonadati</taxon>
        <taxon>Pseudomonadota</taxon>
        <taxon>Alphaproteobacteria</taxon>
        <taxon>Rhodobacterales</taxon>
        <taxon>Paracoccaceae</taxon>
        <taxon>Frigidibacter</taxon>
    </lineage>
</organism>
<proteinExistence type="predicted"/>
<dbReference type="InterPro" id="IPR041649">
    <property type="entry name" value="NepR"/>
</dbReference>
<evidence type="ECO:0000313" key="3">
    <source>
        <dbReference type="Proteomes" id="UP000477083"/>
    </source>
</evidence>
<dbReference type="Proteomes" id="UP000477083">
    <property type="component" value="Unassembled WGS sequence"/>
</dbReference>
<comment type="caution">
    <text evidence="2">The sequence shown here is derived from an EMBL/GenBank/DDBJ whole genome shotgun (WGS) entry which is preliminary data.</text>
</comment>
<feature type="domain" description="Anti-sigma factor NepR" evidence="1">
    <location>
        <begin position="15"/>
        <end position="48"/>
    </location>
</feature>